<dbReference type="CDD" id="cd00293">
    <property type="entry name" value="USP-like"/>
    <property type="match status" value="1"/>
</dbReference>
<evidence type="ECO:0000313" key="3">
    <source>
        <dbReference type="EMBL" id="MFC4426169.1"/>
    </source>
</evidence>
<proteinExistence type="inferred from homology"/>
<dbReference type="SUPFAM" id="SSF52402">
    <property type="entry name" value="Adenine nucleotide alpha hydrolases-like"/>
    <property type="match status" value="1"/>
</dbReference>
<keyword evidence="4" id="KW-1185">Reference proteome</keyword>
<dbReference type="RefSeq" id="WP_380038280.1">
    <property type="nucleotide sequence ID" value="NZ_JBHSEH010000005.1"/>
</dbReference>
<dbReference type="EMBL" id="JBHSEH010000005">
    <property type="protein sequence ID" value="MFC4426169.1"/>
    <property type="molecule type" value="Genomic_DNA"/>
</dbReference>
<feature type="domain" description="UspA" evidence="2">
    <location>
        <begin position="12"/>
        <end position="159"/>
    </location>
</feature>
<organism evidence="3 4">
    <name type="scientific">Deinococcus navajonensis</name>
    <dbReference type="NCBI Taxonomy" id="309884"/>
    <lineage>
        <taxon>Bacteria</taxon>
        <taxon>Thermotogati</taxon>
        <taxon>Deinococcota</taxon>
        <taxon>Deinococci</taxon>
        <taxon>Deinococcales</taxon>
        <taxon>Deinococcaceae</taxon>
        <taxon>Deinococcus</taxon>
    </lineage>
</organism>
<name>A0ABV8XKT3_9DEIO</name>
<dbReference type="PRINTS" id="PR01438">
    <property type="entry name" value="UNVRSLSTRESS"/>
</dbReference>
<dbReference type="InterPro" id="IPR006016">
    <property type="entry name" value="UspA"/>
</dbReference>
<protein>
    <submittedName>
        <fullName evidence="3">Universal stress protein</fullName>
    </submittedName>
</protein>
<dbReference type="PANTHER" id="PTHR46268:SF6">
    <property type="entry name" value="UNIVERSAL STRESS PROTEIN UP12"/>
    <property type="match status" value="1"/>
</dbReference>
<accession>A0ABV8XKT3</accession>
<sequence length="159" mass="16735">MTDDSLAPALSYQRLLVATGGAPHSQRAVERAAQLALHFGAVLHIVTVVPQAGSALRNAAAAFPGGETFEVQARQDDFAQRQTYQQQLVNGLRARGVTVEPHLVQALKPADAILAVAREQSAELIVLGRKHTSAWSAALAGSVSDMVSHAAGVDVLIVR</sequence>
<gene>
    <name evidence="3" type="ORF">ACFOZ9_08075</name>
</gene>
<dbReference type="Proteomes" id="UP001595998">
    <property type="component" value="Unassembled WGS sequence"/>
</dbReference>
<dbReference type="Pfam" id="PF00582">
    <property type="entry name" value="Usp"/>
    <property type="match status" value="1"/>
</dbReference>
<evidence type="ECO:0000313" key="4">
    <source>
        <dbReference type="Proteomes" id="UP001595998"/>
    </source>
</evidence>
<comment type="similarity">
    <text evidence="1">Belongs to the universal stress protein A family.</text>
</comment>
<evidence type="ECO:0000256" key="1">
    <source>
        <dbReference type="ARBA" id="ARBA00008791"/>
    </source>
</evidence>
<dbReference type="InterPro" id="IPR006015">
    <property type="entry name" value="Universal_stress_UspA"/>
</dbReference>
<evidence type="ECO:0000259" key="2">
    <source>
        <dbReference type="Pfam" id="PF00582"/>
    </source>
</evidence>
<dbReference type="InterPro" id="IPR014729">
    <property type="entry name" value="Rossmann-like_a/b/a_fold"/>
</dbReference>
<comment type="caution">
    <text evidence="3">The sequence shown here is derived from an EMBL/GenBank/DDBJ whole genome shotgun (WGS) entry which is preliminary data.</text>
</comment>
<dbReference type="Gene3D" id="3.40.50.620">
    <property type="entry name" value="HUPs"/>
    <property type="match status" value="1"/>
</dbReference>
<reference evidence="4" key="1">
    <citation type="journal article" date="2019" name="Int. J. Syst. Evol. Microbiol.">
        <title>The Global Catalogue of Microorganisms (GCM) 10K type strain sequencing project: providing services to taxonomists for standard genome sequencing and annotation.</title>
        <authorList>
            <consortium name="The Broad Institute Genomics Platform"/>
            <consortium name="The Broad Institute Genome Sequencing Center for Infectious Disease"/>
            <person name="Wu L."/>
            <person name="Ma J."/>
        </authorList>
    </citation>
    <scope>NUCLEOTIDE SEQUENCE [LARGE SCALE GENOMIC DNA]</scope>
    <source>
        <strain evidence="4">CCUG 56029</strain>
    </source>
</reference>
<dbReference type="PANTHER" id="PTHR46268">
    <property type="entry name" value="STRESS RESPONSE PROTEIN NHAX"/>
    <property type="match status" value="1"/>
</dbReference>